<dbReference type="PROSITE" id="PS51986">
    <property type="entry name" value="GS_BETA_GRASP"/>
    <property type="match status" value="1"/>
</dbReference>
<comment type="caution">
    <text evidence="12">The sequence shown here is derived from an EMBL/GenBank/DDBJ whole genome shotgun (WGS) entry which is preliminary data.</text>
</comment>
<evidence type="ECO:0000256" key="6">
    <source>
        <dbReference type="ARBA" id="ARBA00022840"/>
    </source>
</evidence>
<sequence>MDKQRDFVLRTIEERGIKFIRLWFTDVVGTLKSVAIAPAEVEGAFAEGLGFDGSAIEGLTRSFEADVLAHPDPTTFQILPWRGEIDPTARMFCDIMTPDGQPAVADPRNVLKRTLAKAADRGFTFYTHPEIEFYLLKSSKYGKNGPVPVDHAGYFDNVPGGTAHDFRRRSVRMLEDLGISVEFSHHEAGPGQNEIDLRYADALTTADNIMTFRTVIKEVAIEQGVYATFMPKPMSEHPGSGMHTHLSLFEGDTNAFFEAGAQYQLSKTGRQFIAGLLKHAPEITAVTNQFVNSYKRLWGGDEAPSFVCWGHNNRSALIRVPLYKPNKGQSARVEYRAIDSAANPYLAYSLMLAAGLKGIEEGYELPPEAEDNVWGLSDTERRALGYRQLPASLDHAIQYMEESELVAETLGEHVFNYVLLNKRQEWKEYRSQVTPFELDKNLEML</sequence>
<dbReference type="Pfam" id="PF00120">
    <property type="entry name" value="Gln-synt_C"/>
    <property type="match status" value="1"/>
</dbReference>
<accession>A0ABY2JL65</accession>
<evidence type="ECO:0000256" key="5">
    <source>
        <dbReference type="ARBA" id="ARBA00022741"/>
    </source>
</evidence>
<reference evidence="12 13" key="1">
    <citation type="submission" date="2019-03" db="EMBL/GenBank/DDBJ databases">
        <title>Genomics of glacier-inhabiting Cryobacterium strains.</title>
        <authorList>
            <person name="Liu Q."/>
            <person name="Xin Y.-H."/>
        </authorList>
    </citation>
    <scope>NUCLEOTIDE SEQUENCE [LARGE SCALE GENOMIC DNA]</scope>
    <source>
        <strain evidence="12 13">TMT2-16</strain>
    </source>
</reference>
<dbReference type="InterPro" id="IPR008147">
    <property type="entry name" value="Gln_synt_N"/>
</dbReference>
<dbReference type="PANTHER" id="PTHR43785:SF11">
    <property type="entry name" value="GAMMA-GLUTAMYLPOLYAMINE SYNTHETASE GLNA2"/>
    <property type="match status" value="1"/>
</dbReference>
<proteinExistence type="inferred from homology"/>
<dbReference type="PROSITE" id="PS00181">
    <property type="entry name" value="GLNA_ATP"/>
    <property type="match status" value="1"/>
</dbReference>
<evidence type="ECO:0000256" key="4">
    <source>
        <dbReference type="ARBA" id="ARBA00022723"/>
    </source>
</evidence>
<dbReference type="PANTHER" id="PTHR43785">
    <property type="entry name" value="GAMMA-GLUTAMYLPUTRESCINE SYNTHETASE"/>
    <property type="match status" value="1"/>
</dbReference>
<dbReference type="Proteomes" id="UP000297851">
    <property type="component" value="Unassembled WGS sequence"/>
</dbReference>
<keyword evidence="7" id="KW-0460">Magnesium</keyword>
<gene>
    <name evidence="12" type="ORF">E3T25_02500</name>
</gene>
<evidence type="ECO:0000259" key="11">
    <source>
        <dbReference type="PROSITE" id="PS51987"/>
    </source>
</evidence>
<keyword evidence="4" id="KW-0479">Metal-binding</keyword>
<keyword evidence="13" id="KW-1185">Reference proteome</keyword>
<keyword evidence="3" id="KW-0436">Ligase</keyword>
<keyword evidence="5" id="KW-0547">Nucleotide-binding</keyword>
<organism evidence="12 13">
    <name type="scientific">Cryobacterium sandaracinum</name>
    <dbReference type="NCBI Taxonomy" id="1259247"/>
    <lineage>
        <taxon>Bacteria</taxon>
        <taxon>Bacillati</taxon>
        <taxon>Actinomycetota</taxon>
        <taxon>Actinomycetes</taxon>
        <taxon>Micrococcales</taxon>
        <taxon>Microbacteriaceae</taxon>
        <taxon>Cryobacterium</taxon>
    </lineage>
</organism>
<evidence type="ECO:0000256" key="2">
    <source>
        <dbReference type="ARBA" id="ARBA00009897"/>
    </source>
</evidence>
<dbReference type="SUPFAM" id="SSF54368">
    <property type="entry name" value="Glutamine synthetase, N-terminal domain"/>
    <property type="match status" value="1"/>
</dbReference>
<comment type="similarity">
    <text evidence="2 8 9">Belongs to the glutamine synthetase family.</text>
</comment>
<dbReference type="InterPro" id="IPR027303">
    <property type="entry name" value="Gln_synth_gly_rich_site"/>
</dbReference>
<evidence type="ECO:0000256" key="7">
    <source>
        <dbReference type="ARBA" id="ARBA00022842"/>
    </source>
</evidence>
<dbReference type="InterPro" id="IPR008146">
    <property type="entry name" value="Gln_synth_cat_dom"/>
</dbReference>
<evidence type="ECO:0000256" key="8">
    <source>
        <dbReference type="PROSITE-ProRule" id="PRU01330"/>
    </source>
</evidence>
<evidence type="ECO:0000256" key="1">
    <source>
        <dbReference type="ARBA" id="ARBA00001946"/>
    </source>
</evidence>
<feature type="domain" description="GS catalytic" evidence="11">
    <location>
        <begin position="107"/>
        <end position="445"/>
    </location>
</feature>
<feature type="domain" description="GS beta-grasp" evidence="10">
    <location>
        <begin position="15"/>
        <end position="100"/>
    </location>
</feature>
<dbReference type="InterPro" id="IPR036651">
    <property type="entry name" value="Gln_synt_N_sf"/>
</dbReference>
<evidence type="ECO:0000313" key="12">
    <source>
        <dbReference type="EMBL" id="TFD06420.1"/>
    </source>
</evidence>
<dbReference type="Gene3D" id="3.30.590.10">
    <property type="entry name" value="Glutamine synthetase/guanido kinase, catalytic domain"/>
    <property type="match status" value="1"/>
</dbReference>
<evidence type="ECO:0000313" key="13">
    <source>
        <dbReference type="Proteomes" id="UP000297851"/>
    </source>
</evidence>
<dbReference type="PROSITE" id="PS51987">
    <property type="entry name" value="GS_CATALYTIC"/>
    <property type="match status" value="1"/>
</dbReference>
<dbReference type="InterPro" id="IPR014746">
    <property type="entry name" value="Gln_synth/guanido_kin_cat_dom"/>
</dbReference>
<dbReference type="RefSeq" id="WP_104101951.1">
    <property type="nucleotide sequence ID" value="NZ_SOGO01000008.1"/>
</dbReference>
<evidence type="ECO:0000256" key="9">
    <source>
        <dbReference type="RuleBase" id="RU000384"/>
    </source>
</evidence>
<evidence type="ECO:0000259" key="10">
    <source>
        <dbReference type="PROSITE" id="PS51986"/>
    </source>
</evidence>
<dbReference type="SUPFAM" id="SSF55931">
    <property type="entry name" value="Glutamine synthetase/guanido kinase"/>
    <property type="match status" value="1"/>
</dbReference>
<dbReference type="SMART" id="SM01230">
    <property type="entry name" value="Gln-synt_C"/>
    <property type="match status" value="1"/>
</dbReference>
<dbReference type="Gene3D" id="3.10.20.70">
    <property type="entry name" value="Glutamine synthetase, N-terminal domain"/>
    <property type="match status" value="1"/>
</dbReference>
<comment type="cofactor">
    <cofactor evidence="1">
        <name>Mg(2+)</name>
        <dbReference type="ChEBI" id="CHEBI:18420"/>
    </cofactor>
</comment>
<dbReference type="Pfam" id="PF03951">
    <property type="entry name" value="Gln-synt_N"/>
    <property type="match status" value="1"/>
</dbReference>
<protein>
    <submittedName>
        <fullName evidence="12">Glutamine synthetase</fullName>
    </submittedName>
</protein>
<name>A0ABY2JL65_9MICO</name>
<evidence type="ECO:0000256" key="3">
    <source>
        <dbReference type="ARBA" id="ARBA00022598"/>
    </source>
</evidence>
<dbReference type="EMBL" id="SOGO01000008">
    <property type="protein sequence ID" value="TFD06420.1"/>
    <property type="molecule type" value="Genomic_DNA"/>
</dbReference>
<keyword evidence="6" id="KW-0067">ATP-binding</keyword>